<dbReference type="PROSITE" id="PS51257">
    <property type="entry name" value="PROKAR_LIPOPROTEIN"/>
    <property type="match status" value="1"/>
</dbReference>
<keyword evidence="3" id="KW-1185">Reference proteome</keyword>
<proteinExistence type="predicted"/>
<feature type="region of interest" description="Disordered" evidence="1">
    <location>
        <begin position="86"/>
        <end position="111"/>
    </location>
</feature>
<accession>A0A5C4U7Z1</accession>
<dbReference type="Proteomes" id="UP000312032">
    <property type="component" value="Unassembled WGS sequence"/>
</dbReference>
<gene>
    <name evidence="2" type="ORF">FHE74_00650</name>
</gene>
<dbReference type="AlphaFoldDB" id="A0A5C4U7Z1"/>
<dbReference type="OrthoDB" id="4413502at2"/>
<comment type="caution">
    <text evidence="2">The sequence shown here is derived from an EMBL/GenBank/DDBJ whole genome shotgun (WGS) entry which is preliminary data.</text>
</comment>
<protein>
    <recommendedName>
        <fullName evidence="4">Secreted protein</fullName>
    </recommendedName>
</protein>
<reference evidence="2 3" key="1">
    <citation type="submission" date="2019-06" db="EMBL/GenBank/DDBJ databases">
        <authorList>
            <person name="Li J."/>
        </authorList>
    </citation>
    <scope>NUCLEOTIDE SEQUENCE [LARGE SCALE GENOMIC DNA]</scope>
    <source>
        <strain evidence="2 3">LMG 28165</strain>
    </source>
</reference>
<name>A0A5C4U7Z1_9CORY</name>
<evidence type="ECO:0008006" key="4">
    <source>
        <dbReference type="Google" id="ProtNLM"/>
    </source>
</evidence>
<evidence type="ECO:0000313" key="2">
    <source>
        <dbReference type="EMBL" id="TNM00491.1"/>
    </source>
</evidence>
<evidence type="ECO:0000256" key="1">
    <source>
        <dbReference type="SAM" id="MobiDB-lite"/>
    </source>
</evidence>
<organism evidence="2 3">
    <name type="scientific">Corynebacterium tapiri</name>
    <dbReference type="NCBI Taxonomy" id="1448266"/>
    <lineage>
        <taxon>Bacteria</taxon>
        <taxon>Bacillati</taxon>
        <taxon>Actinomycetota</taxon>
        <taxon>Actinomycetes</taxon>
        <taxon>Mycobacteriales</taxon>
        <taxon>Corynebacteriaceae</taxon>
        <taxon>Corynebacterium</taxon>
    </lineage>
</organism>
<evidence type="ECO:0000313" key="3">
    <source>
        <dbReference type="Proteomes" id="UP000312032"/>
    </source>
</evidence>
<dbReference type="EMBL" id="VDHJ01000001">
    <property type="protein sequence ID" value="TNM00491.1"/>
    <property type="molecule type" value="Genomic_DNA"/>
</dbReference>
<sequence>MKRRLTAIVAAGALLTACHPPHQQPSSEKVQTATEQVHAPVSSETANVKFIDCVGEPTTKPHEVSTDCANPASKVTNIEWSQWSRNAAQGKGTGPDGAPATVKLSAPTQTGESTVYSTVEVNGEVVSG</sequence>
<dbReference type="RefSeq" id="WP_139464489.1">
    <property type="nucleotide sequence ID" value="NZ_VDHJ01000001.1"/>
</dbReference>